<reference evidence="2 3" key="1">
    <citation type="submission" date="2024-11" db="EMBL/GenBank/DDBJ databases">
        <title>Adaptive evolution of stress response genes in parasites aligns with host niche diversity.</title>
        <authorList>
            <person name="Hahn C."/>
            <person name="Resl P."/>
        </authorList>
    </citation>
    <scope>NUCLEOTIDE SEQUENCE [LARGE SCALE GENOMIC DNA]</scope>
    <source>
        <strain evidence="2">EGGRZ-B1_66</strain>
        <tissue evidence="2">Body</tissue>
    </source>
</reference>
<evidence type="ECO:0000313" key="2">
    <source>
        <dbReference type="EMBL" id="KAL3309249.1"/>
    </source>
</evidence>
<evidence type="ECO:0000313" key="3">
    <source>
        <dbReference type="Proteomes" id="UP001626550"/>
    </source>
</evidence>
<dbReference type="Pfam" id="PF00560">
    <property type="entry name" value="LRR_1"/>
    <property type="match status" value="1"/>
</dbReference>
<dbReference type="InterPro" id="IPR032675">
    <property type="entry name" value="LRR_dom_sf"/>
</dbReference>
<dbReference type="Pfam" id="PF13516">
    <property type="entry name" value="LRR_6"/>
    <property type="match status" value="2"/>
</dbReference>
<dbReference type="InterPro" id="IPR050328">
    <property type="entry name" value="Dev_Immune_Receptor"/>
</dbReference>
<dbReference type="SUPFAM" id="SSF52058">
    <property type="entry name" value="L domain-like"/>
    <property type="match status" value="1"/>
</dbReference>
<dbReference type="Proteomes" id="UP001626550">
    <property type="component" value="Unassembled WGS sequence"/>
</dbReference>
<proteinExistence type="predicted"/>
<dbReference type="PANTHER" id="PTHR24373:SF392">
    <property type="entry name" value="NEPHROCAN"/>
    <property type="match status" value="1"/>
</dbReference>
<keyword evidence="1" id="KW-0732">Signal</keyword>
<dbReference type="Gene3D" id="3.80.10.10">
    <property type="entry name" value="Ribonuclease Inhibitor"/>
    <property type="match status" value="2"/>
</dbReference>
<dbReference type="EMBL" id="JBJKFK010004130">
    <property type="protein sequence ID" value="KAL3309249.1"/>
    <property type="molecule type" value="Genomic_DNA"/>
</dbReference>
<keyword evidence="3" id="KW-1185">Reference proteome</keyword>
<dbReference type="PANTHER" id="PTHR24373">
    <property type="entry name" value="SLIT RELATED LEUCINE-RICH REPEAT NEURONAL PROTEIN"/>
    <property type="match status" value="1"/>
</dbReference>
<dbReference type="InterPro" id="IPR001611">
    <property type="entry name" value="Leu-rich_rpt"/>
</dbReference>
<protein>
    <submittedName>
        <fullName evidence="2">Uncharacterized protein</fullName>
    </submittedName>
</protein>
<dbReference type="SMART" id="SM00365">
    <property type="entry name" value="LRR_SD22"/>
    <property type="match status" value="3"/>
</dbReference>
<accession>A0ABD2PPU2</accession>
<dbReference type="AlphaFoldDB" id="A0ABD2PPU2"/>
<organism evidence="2 3">
    <name type="scientific">Cichlidogyrus casuarinus</name>
    <dbReference type="NCBI Taxonomy" id="1844966"/>
    <lineage>
        <taxon>Eukaryota</taxon>
        <taxon>Metazoa</taxon>
        <taxon>Spiralia</taxon>
        <taxon>Lophotrochozoa</taxon>
        <taxon>Platyhelminthes</taxon>
        <taxon>Monogenea</taxon>
        <taxon>Monopisthocotylea</taxon>
        <taxon>Dactylogyridea</taxon>
        <taxon>Ancyrocephalidae</taxon>
        <taxon>Cichlidogyrus</taxon>
    </lineage>
</organism>
<gene>
    <name evidence="2" type="ORF">Ciccas_012205</name>
</gene>
<comment type="caution">
    <text evidence="2">The sequence shown here is derived from an EMBL/GenBank/DDBJ whole genome shotgun (WGS) entry which is preliminary data.</text>
</comment>
<evidence type="ECO:0000256" key="1">
    <source>
        <dbReference type="ARBA" id="ARBA00022729"/>
    </source>
</evidence>
<sequence length="136" mass="15727">MVDYEDVLNYELCSASLLSLSPQIFKFTYLEEIDFSSNSIEHIPEDLSSFKFLKSANFSLKQLDLSHNSIHSVIGKVEWTNNTLKTLDLSFNELENIPNFLMDLLVLEDIQLECNQFRIRRHSLASLYELKIASTC</sequence>
<name>A0ABD2PPU2_9PLAT</name>
<dbReference type="PROSITE" id="PS51450">
    <property type="entry name" value="LRR"/>
    <property type="match status" value="2"/>
</dbReference>